<accession>A0AAW0R523</accession>
<dbReference type="EMBL" id="JAQQWP010000003">
    <property type="protein sequence ID" value="KAK8124080.1"/>
    <property type="molecule type" value="Genomic_DNA"/>
</dbReference>
<protein>
    <submittedName>
        <fullName evidence="2">Uncharacterized protein</fullName>
    </submittedName>
</protein>
<gene>
    <name evidence="2" type="ORF">PG999_003998</name>
</gene>
<dbReference type="AlphaFoldDB" id="A0AAW0R523"/>
<evidence type="ECO:0000313" key="3">
    <source>
        <dbReference type="Proteomes" id="UP001392437"/>
    </source>
</evidence>
<sequence>MPGNSGQKTKKQGKSKSKPKSAMLQRYIHESGSALEEASGSSSMVQEDHVARAGKSIAAFDQAWAHASKSSNNQD</sequence>
<feature type="compositionally biased region" description="Low complexity" evidence="1">
    <location>
        <begin position="30"/>
        <end position="43"/>
    </location>
</feature>
<keyword evidence="3" id="KW-1185">Reference proteome</keyword>
<reference evidence="2 3" key="1">
    <citation type="submission" date="2023-01" db="EMBL/GenBank/DDBJ databases">
        <title>Analysis of 21 Apiospora genomes using comparative genomics revels a genus with tremendous synthesis potential of carbohydrate active enzymes and secondary metabolites.</title>
        <authorList>
            <person name="Sorensen T."/>
        </authorList>
    </citation>
    <scope>NUCLEOTIDE SEQUENCE [LARGE SCALE GENOMIC DNA]</scope>
    <source>
        <strain evidence="2 3">CBS 117206</strain>
    </source>
</reference>
<proteinExistence type="predicted"/>
<name>A0AAW0R523_9PEZI</name>
<evidence type="ECO:0000313" key="2">
    <source>
        <dbReference type="EMBL" id="KAK8124080.1"/>
    </source>
</evidence>
<dbReference type="Proteomes" id="UP001392437">
    <property type="component" value="Unassembled WGS sequence"/>
</dbReference>
<comment type="caution">
    <text evidence="2">The sequence shown here is derived from an EMBL/GenBank/DDBJ whole genome shotgun (WGS) entry which is preliminary data.</text>
</comment>
<evidence type="ECO:0000256" key="1">
    <source>
        <dbReference type="SAM" id="MobiDB-lite"/>
    </source>
</evidence>
<organism evidence="2 3">
    <name type="scientific">Apiospora kogelbergensis</name>
    <dbReference type="NCBI Taxonomy" id="1337665"/>
    <lineage>
        <taxon>Eukaryota</taxon>
        <taxon>Fungi</taxon>
        <taxon>Dikarya</taxon>
        <taxon>Ascomycota</taxon>
        <taxon>Pezizomycotina</taxon>
        <taxon>Sordariomycetes</taxon>
        <taxon>Xylariomycetidae</taxon>
        <taxon>Amphisphaeriales</taxon>
        <taxon>Apiosporaceae</taxon>
        <taxon>Apiospora</taxon>
    </lineage>
</organism>
<feature type="region of interest" description="Disordered" evidence="1">
    <location>
        <begin position="1"/>
        <end position="49"/>
    </location>
</feature>
<feature type="compositionally biased region" description="Basic residues" evidence="1">
    <location>
        <begin position="8"/>
        <end position="19"/>
    </location>
</feature>